<reference evidence="3" key="2">
    <citation type="submission" date="2023-05" db="EMBL/GenBank/DDBJ databases">
        <authorList>
            <person name="Schelkunov M.I."/>
        </authorList>
    </citation>
    <scope>NUCLEOTIDE SEQUENCE</scope>
    <source>
        <strain evidence="3">Hsosn_3</strain>
        <tissue evidence="3">Leaf</tissue>
    </source>
</reference>
<feature type="domain" description="Myb/SANT-like" evidence="2">
    <location>
        <begin position="34"/>
        <end position="134"/>
    </location>
</feature>
<comment type="caution">
    <text evidence="3">The sequence shown here is derived from an EMBL/GenBank/DDBJ whole genome shotgun (WGS) entry which is preliminary data.</text>
</comment>
<keyword evidence="4" id="KW-1185">Reference proteome</keyword>
<reference evidence="3" key="1">
    <citation type="submission" date="2023-02" db="EMBL/GenBank/DDBJ databases">
        <title>Genome of toxic invasive species Heracleum sosnowskyi carries increased number of genes despite the absence of recent whole-genome duplications.</title>
        <authorList>
            <person name="Schelkunov M."/>
            <person name="Shtratnikova V."/>
            <person name="Makarenko M."/>
            <person name="Klepikova A."/>
            <person name="Omelchenko D."/>
            <person name="Novikova G."/>
            <person name="Obukhova E."/>
            <person name="Bogdanov V."/>
            <person name="Penin A."/>
            <person name="Logacheva M."/>
        </authorList>
    </citation>
    <scope>NUCLEOTIDE SEQUENCE</scope>
    <source>
        <strain evidence="3">Hsosn_3</strain>
        <tissue evidence="3">Leaf</tissue>
    </source>
</reference>
<proteinExistence type="predicted"/>
<sequence length="170" mass="19377">MSISDSAAKEKEMDGDTESTNSLVERGAGRNKRKWTEDEDEKLVEALLELVNTGNFKADNGFKPGYLTFLENSLQIKLPKAGLKGRPHIESRMKTLKKDFTAVYDIRYGANSSGFGRNSEEHVVTAPRDVWVQYLKLNGRIPLCHASKSFLLFLEKIEQLEIWLKILKTW</sequence>
<dbReference type="AlphaFoldDB" id="A0AAD8ITU7"/>
<feature type="region of interest" description="Disordered" evidence="1">
    <location>
        <begin position="1"/>
        <end position="37"/>
    </location>
</feature>
<evidence type="ECO:0000256" key="1">
    <source>
        <dbReference type="SAM" id="MobiDB-lite"/>
    </source>
</evidence>
<dbReference type="EMBL" id="JAUIZM010000004">
    <property type="protein sequence ID" value="KAK1390312.1"/>
    <property type="molecule type" value="Genomic_DNA"/>
</dbReference>
<dbReference type="PANTHER" id="PTHR46250">
    <property type="entry name" value="MYB/SANT-LIKE DNA-BINDING DOMAIN PROTEIN-RELATED"/>
    <property type="match status" value="1"/>
</dbReference>
<name>A0AAD8ITU7_9APIA</name>
<dbReference type="Proteomes" id="UP001237642">
    <property type="component" value="Unassembled WGS sequence"/>
</dbReference>
<dbReference type="GO" id="GO:0003677">
    <property type="term" value="F:DNA binding"/>
    <property type="evidence" value="ECO:0007669"/>
    <property type="project" value="UniProtKB-KW"/>
</dbReference>
<dbReference type="InterPro" id="IPR024752">
    <property type="entry name" value="Myb/SANT-like_dom"/>
</dbReference>
<keyword evidence="3" id="KW-0238">DNA-binding</keyword>
<protein>
    <submittedName>
        <fullName evidence="3">DNA-binding storekeeper protein-relatedtranscriptional regulator</fullName>
    </submittedName>
</protein>
<organism evidence="3 4">
    <name type="scientific">Heracleum sosnowskyi</name>
    <dbReference type="NCBI Taxonomy" id="360622"/>
    <lineage>
        <taxon>Eukaryota</taxon>
        <taxon>Viridiplantae</taxon>
        <taxon>Streptophyta</taxon>
        <taxon>Embryophyta</taxon>
        <taxon>Tracheophyta</taxon>
        <taxon>Spermatophyta</taxon>
        <taxon>Magnoliopsida</taxon>
        <taxon>eudicotyledons</taxon>
        <taxon>Gunneridae</taxon>
        <taxon>Pentapetalae</taxon>
        <taxon>asterids</taxon>
        <taxon>campanulids</taxon>
        <taxon>Apiales</taxon>
        <taxon>Apiaceae</taxon>
        <taxon>Apioideae</taxon>
        <taxon>apioid superclade</taxon>
        <taxon>Tordylieae</taxon>
        <taxon>Tordyliinae</taxon>
        <taxon>Heracleum</taxon>
    </lineage>
</organism>
<dbReference type="PANTHER" id="PTHR46250:SF17">
    <property type="entry name" value="MYB_SANT-LIKE DOMAIN-CONTAINING PROTEIN"/>
    <property type="match status" value="1"/>
</dbReference>
<evidence type="ECO:0000259" key="2">
    <source>
        <dbReference type="Pfam" id="PF12776"/>
    </source>
</evidence>
<dbReference type="Pfam" id="PF12776">
    <property type="entry name" value="Myb_DNA-bind_3"/>
    <property type="match status" value="1"/>
</dbReference>
<accession>A0AAD8ITU7</accession>
<gene>
    <name evidence="3" type="ORF">POM88_018490</name>
</gene>
<evidence type="ECO:0000313" key="3">
    <source>
        <dbReference type="EMBL" id="KAK1390312.1"/>
    </source>
</evidence>
<evidence type="ECO:0000313" key="4">
    <source>
        <dbReference type="Proteomes" id="UP001237642"/>
    </source>
</evidence>